<protein>
    <submittedName>
        <fullName evidence="1">Uncharacterized protein</fullName>
    </submittedName>
</protein>
<dbReference type="STRING" id="795797.HacjB3_05520"/>
<proteinExistence type="predicted"/>
<organism evidence="1 2">
    <name type="scientific">Halalkalicoccus jeotgali (strain DSM 18796 / CECT 7217 / JCM 14584 / KCTC 4019 / B3)</name>
    <dbReference type="NCBI Taxonomy" id="795797"/>
    <lineage>
        <taxon>Archaea</taxon>
        <taxon>Methanobacteriati</taxon>
        <taxon>Methanobacteriota</taxon>
        <taxon>Stenosarchaea group</taxon>
        <taxon>Halobacteria</taxon>
        <taxon>Halobacteriales</taxon>
        <taxon>Halococcaceae</taxon>
        <taxon>Halalkalicoccus</taxon>
    </lineage>
</organism>
<gene>
    <name evidence="1" type="ordered locus">HacjB3_05520</name>
</gene>
<sequence length="75" mass="8666">MICEQCGVHIRKKWAVRIAQSNDRRHRGPLYFCNDDCREDYREFAPGREIRSYNRYGLDGTAGHGVEYGESPSNG</sequence>
<evidence type="ECO:0000313" key="1">
    <source>
        <dbReference type="EMBL" id="ADJ14495.1"/>
    </source>
</evidence>
<name>D8J9X3_HALJB</name>
<dbReference type="KEGG" id="hje:HacjB3_05520"/>
<reference evidence="1 2" key="1">
    <citation type="journal article" date="2010" name="J. Bacteriol.">
        <title>Complete genome sequence of Halalkalicoccus jeotgali B3(T), an extremely halophilic archaeon.</title>
        <authorList>
            <person name="Roh S.W."/>
            <person name="Nam Y.D."/>
            <person name="Nam S.H."/>
            <person name="Choi S.H."/>
            <person name="Park H.S."/>
            <person name="Bae J.W."/>
        </authorList>
    </citation>
    <scope>NUCLEOTIDE SEQUENCE [LARGE SCALE GENOMIC DNA]</scope>
    <source>
        <strain evidence="2">DSM 18796 / CECT 7217 / JCM 14584 / KCTC 4019 / B3</strain>
    </source>
</reference>
<dbReference type="HOGENOM" id="CLU_2662198_0_0_2"/>
<dbReference type="AlphaFoldDB" id="D8J9X3"/>
<dbReference type="EMBL" id="CP002062">
    <property type="protein sequence ID" value="ADJ14495.1"/>
    <property type="molecule type" value="Genomic_DNA"/>
</dbReference>
<evidence type="ECO:0000313" key="2">
    <source>
        <dbReference type="Proteomes" id="UP000000390"/>
    </source>
</evidence>
<accession>D8J9X3</accession>
<dbReference type="Proteomes" id="UP000000390">
    <property type="component" value="Chromosome"/>
</dbReference>